<comment type="caution">
    <text evidence="6">The sequence shown here is derived from an EMBL/GenBank/DDBJ whole genome shotgun (WGS) entry which is preliminary data.</text>
</comment>
<evidence type="ECO:0000313" key="7">
    <source>
        <dbReference type="Proteomes" id="UP001239462"/>
    </source>
</evidence>
<dbReference type="InterPro" id="IPR013249">
    <property type="entry name" value="RNA_pol_sigma70_r4_t2"/>
</dbReference>
<feature type="domain" description="RNA polymerase sigma factor 70 region 4 type 2" evidence="5">
    <location>
        <begin position="155"/>
        <end position="205"/>
    </location>
</feature>
<dbReference type="SUPFAM" id="SSF88946">
    <property type="entry name" value="Sigma2 domain of RNA polymerase sigma factors"/>
    <property type="match status" value="1"/>
</dbReference>
<keyword evidence="4" id="KW-0804">Transcription</keyword>
<evidence type="ECO:0000256" key="1">
    <source>
        <dbReference type="ARBA" id="ARBA00010641"/>
    </source>
</evidence>
<evidence type="ECO:0000313" key="6">
    <source>
        <dbReference type="EMBL" id="MDM4016959.1"/>
    </source>
</evidence>
<dbReference type="InterPro" id="IPR014326">
    <property type="entry name" value="RNA_pol_sigma-70_Plancto"/>
</dbReference>
<reference evidence="6 7" key="1">
    <citation type="submission" date="2023-06" db="EMBL/GenBank/DDBJ databases">
        <title>Roseiconus lacunae JC819 isolated from Gulf of Mannar region, Tamil Nadu.</title>
        <authorList>
            <person name="Pk S."/>
            <person name="Ch S."/>
            <person name="Ch V.R."/>
        </authorList>
    </citation>
    <scope>NUCLEOTIDE SEQUENCE [LARGE SCALE GENOMIC DNA]</scope>
    <source>
        <strain evidence="6 7">JC819</strain>
    </source>
</reference>
<evidence type="ECO:0000256" key="2">
    <source>
        <dbReference type="ARBA" id="ARBA00023015"/>
    </source>
</evidence>
<protein>
    <submittedName>
        <fullName evidence="6">Sigma-70 family RNA polymerase sigma factor</fullName>
    </submittedName>
</protein>
<dbReference type="SUPFAM" id="SSF88659">
    <property type="entry name" value="Sigma3 and sigma4 domains of RNA polymerase sigma factors"/>
    <property type="match status" value="1"/>
</dbReference>
<dbReference type="Pfam" id="PF08281">
    <property type="entry name" value="Sigma70_r4_2"/>
    <property type="match status" value="1"/>
</dbReference>
<dbReference type="InterPro" id="IPR014284">
    <property type="entry name" value="RNA_pol_sigma-70_dom"/>
</dbReference>
<evidence type="ECO:0000256" key="3">
    <source>
        <dbReference type="ARBA" id="ARBA00023082"/>
    </source>
</evidence>
<accession>A0ABT7PKE2</accession>
<keyword evidence="3" id="KW-0731">Sigma factor</keyword>
<dbReference type="Proteomes" id="UP001239462">
    <property type="component" value="Unassembled WGS sequence"/>
</dbReference>
<proteinExistence type="inferred from homology"/>
<dbReference type="Gene3D" id="1.10.10.10">
    <property type="entry name" value="Winged helix-like DNA-binding domain superfamily/Winged helix DNA-binding domain"/>
    <property type="match status" value="1"/>
</dbReference>
<dbReference type="EMBL" id="JASZZN010000011">
    <property type="protein sequence ID" value="MDM4016959.1"/>
    <property type="molecule type" value="Genomic_DNA"/>
</dbReference>
<keyword evidence="7" id="KW-1185">Reference proteome</keyword>
<dbReference type="NCBIfam" id="TIGR02984">
    <property type="entry name" value="Sig-70_plancto1"/>
    <property type="match status" value="1"/>
</dbReference>
<dbReference type="NCBIfam" id="TIGR02937">
    <property type="entry name" value="sigma70-ECF"/>
    <property type="match status" value="1"/>
</dbReference>
<dbReference type="Gene3D" id="1.10.1740.10">
    <property type="match status" value="1"/>
</dbReference>
<dbReference type="PANTHER" id="PTHR43133:SF51">
    <property type="entry name" value="RNA POLYMERASE SIGMA FACTOR"/>
    <property type="match status" value="1"/>
</dbReference>
<sequence>MVATSNRASDSPATTEHLIGAARQLGGESLGELLELYRNYLAVLATTQMDNRLRRRIGTSDLVQETMLAAHSDFGQFRGNSEGELVAWLRQILCNSLRHAIEKHVHARKRDVRREMALDNFANDLDDSFDRLSRLAVDPDPTPSQVVMKQEIARKLADELAKLKPRYREIIIYRNLQSLTFDEIAVRMEIKSGAARMLWLRAIAKFKEVCELGPEAAQ</sequence>
<dbReference type="RefSeq" id="WP_230776201.1">
    <property type="nucleotide sequence ID" value="NZ_CP141221.1"/>
</dbReference>
<dbReference type="InterPro" id="IPR013325">
    <property type="entry name" value="RNA_pol_sigma_r2"/>
</dbReference>
<keyword evidence="2" id="KW-0805">Transcription regulation</keyword>
<evidence type="ECO:0000259" key="5">
    <source>
        <dbReference type="Pfam" id="PF08281"/>
    </source>
</evidence>
<dbReference type="InterPro" id="IPR013324">
    <property type="entry name" value="RNA_pol_sigma_r3/r4-like"/>
</dbReference>
<evidence type="ECO:0000256" key="4">
    <source>
        <dbReference type="ARBA" id="ARBA00023163"/>
    </source>
</evidence>
<dbReference type="InterPro" id="IPR036388">
    <property type="entry name" value="WH-like_DNA-bd_sf"/>
</dbReference>
<comment type="similarity">
    <text evidence="1">Belongs to the sigma-70 factor family. ECF subfamily.</text>
</comment>
<gene>
    <name evidence="6" type="ORF">QTN89_16040</name>
</gene>
<organism evidence="6 7">
    <name type="scientific">Roseiconus lacunae</name>
    <dbReference type="NCBI Taxonomy" id="2605694"/>
    <lineage>
        <taxon>Bacteria</taxon>
        <taxon>Pseudomonadati</taxon>
        <taxon>Planctomycetota</taxon>
        <taxon>Planctomycetia</taxon>
        <taxon>Pirellulales</taxon>
        <taxon>Pirellulaceae</taxon>
        <taxon>Roseiconus</taxon>
    </lineage>
</organism>
<dbReference type="InterPro" id="IPR039425">
    <property type="entry name" value="RNA_pol_sigma-70-like"/>
</dbReference>
<dbReference type="PANTHER" id="PTHR43133">
    <property type="entry name" value="RNA POLYMERASE ECF-TYPE SIGMA FACTO"/>
    <property type="match status" value="1"/>
</dbReference>
<name>A0ABT7PKE2_9BACT</name>